<dbReference type="Proteomes" id="UP000053858">
    <property type="component" value="Unassembled WGS sequence"/>
</dbReference>
<keyword evidence="1" id="KW-0732">Signal</keyword>
<dbReference type="PANTHER" id="PTHR17463">
    <property type="entry name" value="SCRAPIE-RESPONSIVE PROTEIN 1 SCRG1"/>
    <property type="match status" value="1"/>
</dbReference>
<dbReference type="KEGG" id="cvf:104283796"/>
<dbReference type="EMBL" id="KL871148">
    <property type="protein sequence ID" value="KGL90855.1"/>
    <property type="molecule type" value="Genomic_DNA"/>
</dbReference>
<reference evidence="3" key="1">
    <citation type="journal article" date="2014" name="Science">
        <title>Comparative genomics reveals insights into avian genome evolution and adaptation.</title>
        <authorList>
            <consortium name="Avian Genome Consortium"/>
            <person name="Zhang G."/>
            <person name="Li C."/>
            <person name="Li Q."/>
            <person name="Li B."/>
            <person name="Larkin D.M."/>
            <person name="Lee C."/>
            <person name="Storz J.F."/>
            <person name="Antunes A."/>
            <person name="Greenwold M.J."/>
            <person name="Meredith R.W."/>
            <person name="Odeen A."/>
            <person name="Cui J."/>
            <person name="Zhou Q."/>
            <person name="Xu L."/>
            <person name="Pan H."/>
            <person name="Wang Z."/>
            <person name="Jin L."/>
            <person name="Zhang P."/>
            <person name="Hu H."/>
            <person name="Yang W."/>
            <person name="Hu J."/>
            <person name="Xiao J."/>
            <person name="Yang Z."/>
            <person name="Liu Y."/>
            <person name="Xie Q."/>
            <person name="Yu H."/>
            <person name="Lian J."/>
            <person name="Wen P."/>
            <person name="Zhang F."/>
            <person name="Li H."/>
            <person name="Zeng Y."/>
            <person name="Xiong Z."/>
            <person name="Liu S."/>
            <person name="Zhou L."/>
            <person name="Huang Z."/>
            <person name="An N."/>
            <person name="Wang J."/>
            <person name="Zheng Q."/>
            <person name="Xiong Y."/>
            <person name="Wang G."/>
            <person name="Wang B."/>
            <person name="Wang J."/>
            <person name="Fan Y."/>
            <person name="da Fonseca R.R."/>
            <person name="Alfaro-Nunez A."/>
            <person name="Schubert M."/>
            <person name="Orlando L."/>
            <person name="Mourier T."/>
            <person name="Howard J.T."/>
            <person name="Ganapathy G."/>
            <person name="Pfenning A."/>
            <person name="Whitney O."/>
            <person name="Rivas M.V."/>
            <person name="Hara E."/>
            <person name="Smith J."/>
            <person name="Farre M."/>
            <person name="Narayan J."/>
            <person name="Slavov G."/>
            <person name="Romanov M.N."/>
            <person name="Borges R."/>
            <person name="Machado J.P."/>
            <person name="Khan I."/>
            <person name="Springer M.S."/>
            <person name="Gatesy J."/>
            <person name="Hoffmann F.G."/>
            <person name="Opazo J.C."/>
            <person name="Hastad O."/>
            <person name="Sawyer R.H."/>
            <person name="Kim H."/>
            <person name="Kim K.W."/>
            <person name="Kim H.J."/>
            <person name="Cho S."/>
            <person name="Li N."/>
            <person name="Huang Y."/>
            <person name="Bruford M.W."/>
            <person name="Zhan X."/>
            <person name="Dixon A."/>
            <person name="Bertelsen M.F."/>
            <person name="Derryberry E."/>
            <person name="Warren W."/>
            <person name="Wilson R.K."/>
            <person name="Li S."/>
            <person name="Ray D.A."/>
            <person name="Green R.E."/>
            <person name="O'Brien S.J."/>
            <person name="Griffin D."/>
            <person name="Johnson W.E."/>
            <person name="Haussler D."/>
            <person name="Ryder O.A."/>
            <person name="Willerslev E."/>
            <person name="Graves G.R."/>
            <person name="Alstrom P."/>
            <person name="Fjeldsa J."/>
            <person name="Mindell D.P."/>
            <person name="Edwards S.V."/>
            <person name="Braun E.L."/>
            <person name="Rahbek C."/>
            <person name="Burt D.W."/>
            <person name="Houde P."/>
            <person name="Zhang Y."/>
            <person name="Yang H."/>
            <person name="Wang J."/>
            <person name="Jarvis E.D."/>
            <person name="Gilbert M.T."/>
            <person name="Wang J."/>
        </authorList>
    </citation>
    <scope>NUCLEOTIDE SEQUENCE [LARGE SCALE GENOMIC DNA]</scope>
</reference>
<dbReference type="PANTHER" id="PTHR17463:SF0">
    <property type="entry name" value="SCRAPIE-RESPONSIVE PROTEIN 1"/>
    <property type="match status" value="1"/>
</dbReference>
<protein>
    <submittedName>
        <fullName evidence="2">Scrapie-responsive protein 1</fullName>
    </submittedName>
</protein>
<dbReference type="GO" id="GO:0044306">
    <property type="term" value="C:neuron projection terminus"/>
    <property type="evidence" value="ECO:0007669"/>
    <property type="project" value="TreeGrafter"/>
</dbReference>
<dbReference type="Pfam" id="PF15224">
    <property type="entry name" value="SCRG1"/>
    <property type="match status" value="1"/>
</dbReference>
<organism evidence="2 3">
    <name type="scientific">Charadrius vociferus</name>
    <name type="common">Killdeer</name>
    <name type="synonym">Aegialitis vocifera</name>
    <dbReference type="NCBI Taxonomy" id="50402"/>
    <lineage>
        <taxon>Eukaryota</taxon>
        <taxon>Metazoa</taxon>
        <taxon>Chordata</taxon>
        <taxon>Craniata</taxon>
        <taxon>Vertebrata</taxon>
        <taxon>Euteleostomi</taxon>
        <taxon>Archelosauria</taxon>
        <taxon>Archosauria</taxon>
        <taxon>Dinosauria</taxon>
        <taxon>Saurischia</taxon>
        <taxon>Theropoda</taxon>
        <taxon>Coelurosauria</taxon>
        <taxon>Aves</taxon>
        <taxon>Neognathae</taxon>
        <taxon>Neoaves</taxon>
        <taxon>Charadriiformes</taxon>
        <taxon>Charadriidae</taxon>
        <taxon>Charadrius</taxon>
    </lineage>
</organism>
<dbReference type="InterPro" id="IPR028063">
    <property type="entry name" value="SCRG1"/>
</dbReference>
<evidence type="ECO:0000313" key="3">
    <source>
        <dbReference type="Proteomes" id="UP000053858"/>
    </source>
</evidence>
<dbReference type="STRING" id="50402.A0A0A0ACW5"/>
<dbReference type="OrthoDB" id="8865355at2759"/>
<proteinExistence type="predicted"/>
<evidence type="ECO:0000256" key="1">
    <source>
        <dbReference type="SAM" id="SignalP"/>
    </source>
</evidence>
<sequence>MRMVPALVLLSSLLGIPAAPSRHPACSRRALGDLRCHSIPQGAENLRQVPGGLQDHFWEGEGCEVICYCTREELLCCPKDIFFGSKIAFVIPCDSQ</sequence>
<keyword evidence="3" id="KW-1185">Reference proteome</keyword>
<feature type="chain" id="PRO_5001958489" evidence="1">
    <location>
        <begin position="19"/>
        <end position="96"/>
    </location>
</feature>
<gene>
    <name evidence="2" type="ORF">N301_02241</name>
</gene>
<evidence type="ECO:0000313" key="2">
    <source>
        <dbReference type="EMBL" id="KGL90855.1"/>
    </source>
</evidence>
<name>A0A0A0ACW5_CHAVO</name>
<dbReference type="AlphaFoldDB" id="A0A0A0ACW5"/>
<dbReference type="GO" id="GO:0005794">
    <property type="term" value="C:Golgi apparatus"/>
    <property type="evidence" value="ECO:0007669"/>
    <property type="project" value="TreeGrafter"/>
</dbReference>
<feature type="signal peptide" evidence="1">
    <location>
        <begin position="1"/>
        <end position="18"/>
    </location>
</feature>
<accession>A0A0A0ACW5</accession>